<dbReference type="AlphaFoldDB" id="A0A0L6VH36"/>
<proteinExistence type="predicted"/>
<comment type="caution">
    <text evidence="1">The sequence shown here is derived from an EMBL/GenBank/DDBJ whole genome shotgun (WGS) entry which is preliminary data.</text>
</comment>
<evidence type="ECO:0000313" key="2">
    <source>
        <dbReference type="Proteomes" id="UP000037035"/>
    </source>
</evidence>
<protein>
    <submittedName>
        <fullName evidence="1">Uncharacterized protein</fullName>
    </submittedName>
</protein>
<gene>
    <name evidence="1" type="ORF">VP01_1651g5</name>
</gene>
<evidence type="ECO:0000313" key="1">
    <source>
        <dbReference type="EMBL" id="KNZ59857.1"/>
    </source>
</evidence>
<organism evidence="1 2">
    <name type="scientific">Puccinia sorghi</name>
    <dbReference type="NCBI Taxonomy" id="27349"/>
    <lineage>
        <taxon>Eukaryota</taxon>
        <taxon>Fungi</taxon>
        <taxon>Dikarya</taxon>
        <taxon>Basidiomycota</taxon>
        <taxon>Pucciniomycotina</taxon>
        <taxon>Pucciniomycetes</taxon>
        <taxon>Pucciniales</taxon>
        <taxon>Pucciniaceae</taxon>
        <taxon>Puccinia</taxon>
    </lineage>
</organism>
<keyword evidence="2" id="KW-1185">Reference proteome</keyword>
<sequence>MINSGTLASFHSDKTVQWEWHKYSYSENSLLSYQSGLAALVVSWRRLELKLCATLIQTELDQDFPIYDGYLVAFSGLLDVSFNFDSHQKPSANQKIKKAKRLARDEIENYIQLAHSGKAVKKVIGSLTRPSENFAMCYQHQSRIYYSDCK</sequence>
<dbReference type="VEuPathDB" id="FungiDB:VP01_1651g5"/>
<dbReference type="STRING" id="27349.A0A0L6VH36"/>
<name>A0A0L6VH36_9BASI</name>
<accession>A0A0L6VH36</accession>
<dbReference type="EMBL" id="LAVV01006450">
    <property type="protein sequence ID" value="KNZ59857.1"/>
    <property type="molecule type" value="Genomic_DNA"/>
</dbReference>
<reference evidence="1 2" key="1">
    <citation type="submission" date="2015-08" db="EMBL/GenBank/DDBJ databases">
        <title>Next Generation Sequencing and Analysis of the Genome of Puccinia sorghi L Schw, the Causal Agent of Maize Common Rust.</title>
        <authorList>
            <person name="Rochi L."/>
            <person name="Burguener G."/>
            <person name="Darino M."/>
            <person name="Turjanski A."/>
            <person name="Kreff E."/>
            <person name="Dieguez M.J."/>
            <person name="Sacco F."/>
        </authorList>
    </citation>
    <scope>NUCLEOTIDE SEQUENCE [LARGE SCALE GENOMIC DNA]</scope>
    <source>
        <strain evidence="1 2">RO10H11247</strain>
    </source>
</reference>
<dbReference type="Proteomes" id="UP000037035">
    <property type="component" value="Unassembled WGS sequence"/>
</dbReference>